<organism evidence="2 3">
    <name type="scientific">Callosobruchus maculatus</name>
    <name type="common">Southern cowpea weevil</name>
    <name type="synonym">Pulse bruchid</name>
    <dbReference type="NCBI Taxonomy" id="64391"/>
    <lineage>
        <taxon>Eukaryota</taxon>
        <taxon>Metazoa</taxon>
        <taxon>Ecdysozoa</taxon>
        <taxon>Arthropoda</taxon>
        <taxon>Hexapoda</taxon>
        <taxon>Insecta</taxon>
        <taxon>Pterygota</taxon>
        <taxon>Neoptera</taxon>
        <taxon>Endopterygota</taxon>
        <taxon>Coleoptera</taxon>
        <taxon>Polyphaga</taxon>
        <taxon>Cucujiformia</taxon>
        <taxon>Chrysomeloidea</taxon>
        <taxon>Chrysomelidae</taxon>
        <taxon>Bruchinae</taxon>
        <taxon>Bruchini</taxon>
        <taxon>Callosobruchus</taxon>
    </lineage>
</organism>
<keyword evidence="3" id="KW-1185">Reference proteome</keyword>
<name>A0A653BUU0_CALMS</name>
<evidence type="ECO:0000256" key="1">
    <source>
        <dbReference type="SAM" id="Phobius"/>
    </source>
</evidence>
<dbReference type="GO" id="GO:0016020">
    <property type="term" value="C:membrane"/>
    <property type="evidence" value="ECO:0007669"/>
    <property type="project" value="TreeGrafter"/>
</dbReference>
<gene>
    <name evidence="2" type="ORF">CALMAC_LOCUS3920</name>
</gene>
<dbReference type="OrthoDB" id="6631139at2759"/>
<evidence type="ECO:0000313" key="3">
    <source>
        <dbReference type="Proteomes" id="UP000410492"/>
    </source>
</evidence>
<proteinExistence type="predicted"/>
<dbReference type="Proteomes" id="UP000410492">
    <property type="component" value="Unassembled WGS sequence"/>
</dbReference>
<keyword evidence="1" id="KW-0472">Membrane</keyword>
<protein>
    <submittedName>
        <fullName evidence="2">Uncharacterized protein</fullName>
    </submittedName>
</protein>
<dbReference type="AlphaFoldDB" id="A0A653BUU0"/>
<keyword evidence="1" id="KW-1133">Transmembrane helix</keyword>
<dbReference type="EMBL" id="CAACVG010005458">
    <property type="protein sequence ID" value="VEN39365.1"/>
    <property type="molecule type" value="Genomic_DNA"/>
</dbReference>
<feature type="transmembrane region" description="Helical" evidence="1">
    <location>
        <begin position="20"/>
        <end position="39"/>
    </location>
</feature>
<accession>A0A653BUU0</accession>
<dbReference type="PANTHER" id="PTHR21879">
    <property type="entry name" value="FI03362P-RELATED-RELATED"/>
    <property type="match status" value="1"/>
</dbReference>
<dbReference type="InterPro" id="IPR012464">
    <property type="entry name" value="DUF1676"/>
</dbReference>
<sequence>MKLLMPIFLGLIGLKATKALILSKLAILIVLGFIAYQYLGKSGMMPMMPMSMTPMEPAPMYGAPAPPMSTPSSYEPGWEPNQGGPYQRVWTGSQEAQNMAYSAYYQGGASSSTNRP</sequence>
<reference evidence="2 3" key="1">
    <citation type="submission" date="2019-01" db="EMBL/GenBank/DDBJ databases">
        <authorList>
            <person name="Sayadi A."/>
        </authorList>
    </citation>
    <scope>NUCLEOTIDE SEQUENCE [LARGE SCALE GENOMIC DNA]</scope>
</reference>
<dbReference type="PANTHER" id="PTHR21879:SF2">
    <property type="entry name" value="OSIRIS 20"/>
    <property type="match status" value="1"/>
</dbReference>
<keyword evidence="1" id="KW-0812">Transmembrane</keyword>
<evidence type="ECO:0000313" key="2">
    <source>
        <dbReference type="EMBL" id="VEN39365.1"/>
    </source>
</evidence>